<dbReference type="OrthoDB" id="8780145at2759"/>
<reference evidence="19" key="1">
    <citation type="journal article" date="2014" name="PLoS ONE">
        <title>The genome and linkage map of the northern pike (Esox lucius): conserved synteny revealed between the salmonid sister group and the Neoteleostei.</title>
        <authorList>
            <person name="Rondeau E.B."/>
            <person name="Minkley D.R."/>
            <person name="Leong J.S."/>
            <person name="Messmer A.M."/>
            <person name="Jantzen J.R."/>
            <person name="von Schalburg K.R."/>
            <person name="Lemon C."/>
            <person name="Bird N.H."/>
            <person name="Koop B.F."/>
        </authorList>
    </citation>
    <scope>NUCLEOTIDE SEQUENCE</scope>
</reference>
<dbReference type="PROSITE" id="PS00022">
    <property type="entry name" value="EGF_1"/>
    <property type="match status" value="1"/>
</dbReference>
<evidence type="ECO:0000256" key="16">
    <source>
        <dbReference type="SAM" id="SignalP"/>
    </source>
</evidence>
<dbReference type="PROSITE" id="PS50026">
    <property type="entry name" value="EGF_3"/>
    <property type="match status" value="1"/>
</dbReference>
<name>A0A3P9AJL1_ESOLU</name>
<dbReference type="GeneTree" id="ENSGT00940000156901"/>
<evidence type="ECO:0000256" key="6">
    <source>
        <dbReference type="ARBA" id="ARBA00022674"/>
    </source>
</evidence>
<dbReference type="AlphaFoldDB" id="A0A3P9AJL1"/>
<feature type="chain" id="PRO_5044267743" description="Proheparin-binding EGF-like growth factor" evidence="16">
    <location>
        <begin position="28"/>
        <end position="216"/>
    </location>
</feature>
<protein>
    <recommendedName>
        <fullName evidence="13">Proheparin-binding EGF-like growth factor</fullName>
    </recommendedName>
</protein>
<evidence type="ECO:0000256" key="8">
    <source>
        <dbReference type="ARBA" id="ARBA00022729"/>
    </source>
</evidence>
<dbReference type="GO" id="GO:0008201">
    <property type="term" value="F:heparin binding"/>
    <property type="evidence" value="ECO:0007669"/>
    <property type="project" value="UniProtKB-KW"/>
</dbReference>
<dbReference type="InParanoid" id="A0A3P9AJL1"/>
<reference evidence="18" key="4">
    <citation type="submission" date="2025-09" db="UniProtKB">
        <authorList>
            <consortium name="Ensembl"/>
        </authorList>
    </citation>
    <scope>IDENTIFICATION</scope>
</reference>
<dbReference type="GO" id="GO:0005886">
    <property type="term" value="C:plasma membrane"/>
    <property type="evidence" value="ECO:0007669"/>
    <property type="project" value="UniProtKB-SubCell"/>
</dbReference>
<evidence type="ECO:0000256" key="13">
    <source>
        <dbReference type="ARBA" id="ARBA00040098"/>
    </source>
</evidence>
<dbReference type="FunFam" id="2.10.25.10:FF:000158">
    <property type="entry name" value="proheparin-binding EGF-like growth factor"/>
    <property type="match status" value="1"/>
</dbReference>
<keyword evidence="19" id="KW-1185">Reference proteome</keyword>
<dbReference type="OMA" id="PSCICQE"/>
<evidence type="ECO:0000256" key="9">
    <source>
        <dbReference type="ARBA" id="ARBA00022989"/>
    </source>
</evidence>
<keyword evidence="10" id="KW-0339">Growth factor</keyword>
<keyword evidence="12 14" id="KW-1015">Disulfide bond</keyword>
<dbReference type="GO" id="GO:0008083">
    <property type="term" value="F:growth factor activity"/>
    <property type="evidence" value="ECO:0007669"/>
    <property type="project" value="UniProtKB-KW"/>
</dbReference>
<comment type="subcellular location">
    <subcellularLocation>
        <location evidence="2">Cell membrane</location>
        <topology evidence="2">Single-pass type I membrane protein</topology>
    </subcellularLocation>
    <subcellularLocation>
        <location evidence="1">Secreted</location>
        <location evidence="1">Extracellular space</location>
    </subcellularLocation>
</comment>
<dbReference type="Bgee" id="ENSELUG00000021458">
    <property type="expression patterns" value="Expressed in nose and 12 other cell types or tissues"/>
</dbReference>
<proteinExistence type="predicted"/>
<dbReference type="Proteomes" id="UP000265140">
    <property type="component" value="Chromosome 7"/>
</dbReference>
<evidence type="ECO:0000256" key="4">
    <source>
        <dbReference type="ARBA" id="ARBA00022525"/>
    </source>
</evidence>
<dbReference type="SUPFAM" id="SSF57196">
    <property type="entry name" value="EGF/Laminin"/>
    <property type="match status" value="1"/>
</dbReference>
<keyword evidence="4" id="KW-0964">Secreted</keyword>
<keyword evidence="8 16" id="KW-0732">Signal</keyword>
<feature type="transmembrane region" description="Helical" evidence="15">
    <location>
        <begin position="169"/>
        <end position="192"/>
    </location>
</feature>
<organism evidence="18 19">
    <name type="scientific">Esox lucius</name>
    <name type="common">Northern pike</name>
    <dbReference type="NCBI Taxonomy" id="8010"/>
    <lineage>
        <taxon>Eukaryota</taxon>
        <taxon>Metazoa</taxon>
        <taxon>Chordata</taxon>
        <taxon>Craniata</taxon>
        <taxon>Vertebrata</taxon>
        <taxon>Euteleostomi</taxon>
        <taxon>Actinopterygii</taxon>
        <taxon>Neopterygii</taxon>
        <taxon>Teleostei</taxon>
        <taxon>Protacanthopterygii</taxon>
        <taxon>Esociformes</taxon>
        <taxon>Esocidae</taxon>
        <taxon>Esox</taxon>
    </lineage>
</organism>
<dbReference type="CTD" id="407664"/>
<evidence type="ECO:0000256" key="3">
    <source>
        <dbReference type="ARBA" id="ARBA00022475"/>
    </source>
</evidence>
<feature type="signal peptide" evidence="16">
    <location>
        <begin position="1"/>
        <end position="27"/>
    </location>
</feature>
<reference evidence="18" key="3">
    <citation type="submission" date="2025-08" db="UniProtKB">
        <authorList>
            <consortium name="Ensembl"/>
        </authorList>
    </citation>
    <scope>IDENTIFICATION</scope>
</reference>
<keyword evidence="6" id="KW-0358">Heparin-binding</keyword>
<dbReference type="GO" id="GO:0005154">
    <property type="term" value="F:epidermal growth factor receptor binding"/>
    <property type="evidence" value="ECO:0007669"/>
    <property type="project" value="TreeGrafter"/>
</dbReference>
<dbReference type="GeneID" id="105011302"/>
<keyword evidence="11 15" id="KW-0472">Membrane</keyword>
<evidence type="ECO:0000256" key="11">
    <source>
        <dbReference type="ARBA" id="ARBA00023136"/>
    </source>
</evidence>
<reference evidence="18" key="2">
    <citation type="submission" date="2020-02" db="EMBL/GenBank/DDBJ databases">
        <title>Esox lucius (northern pike) genome, fEsoLuc1, primary haplotype.</title>
        <authorList>
            <person name="Myers G."/>
            <person name="Karagic N."/>
            <person name="Meyer A."/>
            <person name="Pippel M."/>
            <person name="Reichard M."/>
            <person name="Winkler S."/>
            <person name="Tracey A."/>
            <person name="Sims Y."/>
            <person name="Howe K."/>
            <person name="Rhie A."/>
            <person name="Formenti G."/>
            <person name="Durbin R."/>
            <person name="Fedrigo O."/>
            <person name="Jarvis E.D."/>
        </authorList>
    </citation>
    <scope>NUCLEOTIDE SEQUENCE [LARGE SCALE GENOMIC DNA]</scope>
</reference>
<feature type="disulfide bond" evidence="14">
    <location>
        <begin position="142"/>
        <end position="151"/>
    </location>
</feature>
<dbReference type="RefSeq" id="XP_010869528.2">
    <property type="nucleotide sequence ID" value="XM_010871226.4"/>
</dbReference>
<comment type="caution">
    <text evidence="14">Lacks conserved residue(s) required for the propagation of feature annotation.</text>
</comment>
<dbReference type="PROSITE" id="PS01186">
    <property type="entry name" value="EGF_2"/>
    <property type="match status" value="1"/>
</dbReference>
<dbReference type="GO" id="GO:0008284">
    <property type="term" value="P:positive regulation of cell population proliferation"/>
    <property type="evidence" value="ECO:0007669"/>
    <property type="project" value="TreeGrafter"/>
</dbReference>
<keyword evidence="3" id="KW-1003">Cell membrane</keyword>
<evidence type="ECO:0000256" key="10">
    <source>
        <dbReference type="ARBA" id="ARBA00023030"/>
    </source>
</evidence>
<feature type="domain" description="EGF-like" evidence="17">
    <location>
        <begin position="112"/>
        <end position="152"/>
    </location>
</feature>
<dbReference type="GO" id="GO:0007173">
    <property type="term" value="P:epidermal growth factor receptor signaling pathway"/>
    <property type="evidence" value="ECO:0007669"/>
    <property type="project" value="TreeGrafter"/>
</dbReference>
<dbReference type="InterPro" id="IPR000742">
    <property type="entry name" value="EGF"/>
</dbReference>
<dbReference type="STRING" id="8010.ENSELUP00000040849"/>
<evidence type="ECO:0000256" key="14">
    <source>
        <dbReference type="PROSITE-ProRule" id="PRU00076"/>
    </source>
</evidence>
<evidence type="ECO:0000256" key="15">
    <source>
        <dbReference type="SAM" id="Phobius"/>
    </source>
</evidence>
<dbReference type="KEGG" id="els:105011302"/>
<evidence type="ECO:0000256" key="2">
    <source>
        <dbReference type="ARBA" id="ARBA00004251"/>
    </source>
</evidence>
<keyword evidence="7 15" id="KW-0812">Transmembrane</keyword>
<dbReference type="PANTHER" id="PTHR10740">
    <property type="entry name" value="TRANSFORMING GROWTH FACTOR ALPHA"/>
    <property type="match status" value="1"/>
</dbReference>
<keyword evidence="9 15" id="KW-1133">Transmembrane helix</keyword>
<sequence>MNIGYLRFALFLVNGFAWSRLFRAVSAEGVDRHQDNPTVQLTVVSLTQNDNEITKVEYDTEEYYDEHEDDGLSGDYEMEFPRVAFSTKPKNMPMAPYTDRRRDGKKKGLGKKRNPCLKKYKDFCIYGVCNYLRELREPSCICRLGYYGERCHLISLPVSKEADGYNRSVALAAVGGVLSLLCLAVIVVVMLLRYSKKGQNSPGNEDKIKLEVAAHP</sequence>
<dbReference type="Ensembl" id="ENSELUT00000033480.3">
    <property type="protein sequence ID" value="ENSELUP00000040849.2"/>
    <property type="gene ID" value="ENSELUG00000021458.3"/>
</dbReference>
<evidence type="ECO:0000313" key="19">
    <source>
        <dbReference type="Proteomes" id="UP000265140"/>
    </source>
</evidence>
<evidence type="ECO:0000256" key="12">
    <source>
        <dbReference type="ARBA" id="ARBA00023157"/>
    </source>
</evidence>
<dbReference type="Gene3D" id="2.10.25.10">
    <property type="entry name" value="Laminin"/>
    <property type="match status" value="1"/>
</dbReference>
<dbReference type="GO" id="GO:0005615">
    <property type="term" value="C:extracellular space"/>
    <property type="evidence" value="ECO:0007669"/>
    <property type="project" value="TreeGrafter"/>
</dbReference>
<evidence type="ECO:0000313" key="18">
    <source>
        <dbReference type="Ensembl" id="ENSELUP00000040849.2"/>
    </source>
</evidence>
<keyword evidence="5 14" id="KW-0245">EGF-like domain</keyword>
<evidence type="ECO:0000256" key="5">
    <source>
        <dbReference type="ARBA" id="ARBA00022536"/>
    </source>
</evidence>
<accession>A0A3P9AJL1</accession>
<evidence type="ECO:0000256" key="1">
    <source>
        <dbReference type="ARBA" id="ARBA00004239"/>
    </source>
</evidence>
<dbReference type="PANTHER" id="PTHR10740:SF4">
    <property type="entry name" value="PROHEPARIN-BINDING EGF-LIKE GROWTH FACTOR"/>
    <property type="match status" value="1"/>
</dbReference>
<evidence type="ECO:0000256" key="7">
    <source>
        <dbReference type="ARBA" id="ARBA00022692"/>
    </source>
</evidence>
<evidence type="ECO:0000259" key="17">
    <source>
        <dbReference type="PROSITE" id="PS50026"/>
    </source>
</evidence>